<dbReference type="SUPFAM" id="SSF81411">
    <property type="entry name" value="Mitochondrial cytochrome c oxidase subunit VIa"/>
    <property type="match status" value="1"/>
</dbReference>
<evidence type="ECO:0000256" key="5">
    <source>
        <dbReference type="ARBA" id="ARBA00023136"/>
    </source>
</evidence>
<dbReference type="EMBL" id="JABEBT010000044">
    <property type="protein sequence ID" value="KAF7635282.1"/>
    <property type="molecule type" value="Genomic_DNA"/>
</dbReference>
<evidence type="ECO:0000256" key="3">
    <source>
        <dbReference type="ARBA" id="ARBA00022946"/>
    </source>
</evidence>
<keyword evidence="7" id="KW-0812">Transmembrane</keyword>
<dbReference type="PANTHER" id="PTHR11504:SF0">
    <property type="entry name" value="CYTOCHROME C OXIDASE SUBUNIT"/>
    <property type="match status" value="1"/>
</dbReference>
<keyword evidence="2" id="KW-0999">Mitochondrion inner membrane</keyword>
<evidence type="ECO:0000256" key="1">
    <source>
        <dbReference type="ARBA" id="ARBA00004273"/>
    </source>
</evidence>
<feature type="transmembrane region" description="Helical" evidence="7">
    <location>
        <begin position="64"/>
        <end position="85"/>
    </location>
</feature>
<gene>
    <name evidence="8" type="ORF">Mgra_00005251</name>
</gene>
<evidence type="ECO:0000256" key="7">
    <source>
        <dbReference type="SAM" id="Phobius"/>
    </source>
</evidence>
<dbReference type="PANTHER" id="PTHR11504">
    <property type="entry name" value="CYTOCHROME C OXIDASE POLYPEPTIDE VIA"/>
    <property type="match status" value="1"/>
</dbReference>
<name>A0A8S9ZQ15_9BILA</name>
<keyword evidence="3" id="KW-0809">Transit peptide</keyword>
<comment type="subcellular location">
    <subcellularLocation>
        <location evidence="1">Mitochondrion inner membrane</location>
    </subcellularLocation>
</comment>
<accession>A0A8S9ZQ15</accession>
<evidence type="ECO:0000313" key="9">
    <source>
        <dbReference type="Proteomes" id="UP000605970"/>
    </source>
</evidence>
<proteinExistence type="inferred from homology"/>
<evidence type="ECO:0000313" key="8">
    <source>
        <dbReference type="EMBL" id="KAF7635282.1"/>
    </source>
</evidence>
<evidence type="ECO:0000256" key="2">
    <source>
        <dbReference type="ARBA" id="ARBA00022792"/>
    </source>
</evidence>
<dbReference type="Pfam" id="PF02046">
    <property type="entry name" value="COX6A"/>
    <property type="match status" value="1"/>
</dbReference>
<dbReference type="AlphaFoldDB" id="A0A8S9ZQ15"/>
<keyword evidence="7" id="KW-1133">Transmembrane helix</keyword>
<comment type="similarity">
    <text evidence="6">Belongs to the cytochrome c oxidase subunit 6A family.</text>
</comment>
<evidence type="ECO:0000256" key="4">
    <source>
        <dbReference type="ARBA" id="ARBA00023128"/>
    </source>
</evidence>
<protein>
    <submittedName>
        <fullName evidence="8">Uncharacterized protein</fullName>
    </submittedName>
</protein>
<dbReference type="GO" id="GO:0030234">
    <property type="term" value="F:enzyme regulator activity"/>
    <property type="evidence" value="ECO:0007669"/>
    <property type="project" value="TreeGrafter"/>
</dbReference>
<keyword evidence="9" id="KW-1185">Reference proteome</keyword>
<reference evidence="8" key="1">
    <citation type="journal article" date="2020" name="Ecol. Evol.">
        <title>Genome structure and content of the rice root-knot nematode (Meloidogyne graminicola).</title>
        <authorList>
            <person name="Phan N.T."/>
            <person name="Danchin E.G.J."/>
            <person name="Klopp C."/>
            <person name="Perfus-Barbeoch L."/>
            <person name="Kozlowski D.K."/>
            <person name="Koutsovoulos G.D."/>
            <person name="Lopez-Roques C."/>
            <person name="Bouchez O."/>
            <person name="Zahm M."/>
            <person name="Besnard G."/>
            <person name="Bellafiore S."/>
        </authorList>
    </citation>
    <scope>NUCLEOTIDE SEQUENCE</scope>
    <source>
        <strain evidence="8">VN-18</strain>
    </source>
</reference>
<dbReference type="InterPro" id="IPR036418">
    <property type="entry name" value="Cyt_c_oxidase_su6a_sf"/>
</dbReference>
<dbReference type="Proteomes" id="UP000605970">
    <property type="component" value="Unassembled WGS sequence"/>
</dbReference>
<keyword evidence="5 7" id="KW-0472">Membrane</keyword>
<dbReference type="InterPro" id="IPR001349">
    <property type="entry name" value="Cyt_c_oxidase_su6a"/>
</dbReference>
<sequence length="148" mass="17410">MCVFSRPISRDKCRALCLAYKHYNFSVRESSGPHFVKHGFENYANDYKMGNKKAGRIADFWKKVFFIVMVPSMLVSAYYAYLYHLEEIEHLKHKKQEDYIPYAYLAKRTNPFPWGDGNKGFFHNPYTNWVPGVGYEKLMSEENGKGKK</sequence>
<organism evidence="8 9">
    <name type="scientific">Meloidogyne graminicola</name>
    <dbReference type="NCBI Taxonomy" id="189291"/>
    <lineage>
        <taxon>Eukaryota</taxon>
        <taxon>Metazoa</taxon>
        <taxon>Ecdysozoa</taxon>
        <taxon>Nematoda</taxon>
        <taxon>Chromadorea</taxon>
        <taxon>Rhabditida</taxon>
        <taxon>Tylenchina</taxon>
        <taxon>Tylenchomorpha</taxon>
        <taxon>Tylenchoidea</taxon>
        <taxon>Meloidogynidae</taxon>
        <taxon>Meloidogyninae</taxon>
        <taxon>Meloidogyne</taxon>
    </lineage>
</organism>
<dbReference type="Gene3D" id="4.10.95.10">
    <property type="entry name" value="Cytochrome c oxidase, subunit VIa"/>
    <property type="match status" value="1"/>
</dbReference>
<dbReference type="GO" id="GO:0005743">
    <property type="term" value="C:mitochondrial inner membrane"/>
    <property type="evidence" value="ECO:0007669"/>
    <property type="project" value="UniProtKB-SubCell"/>
</dbReference>
<evidence type="ECO:0000256" key="6">
    <source>
        <dbReference type="RuleBase" id="RU004396"/>
    </source>
</evidence>
<keyword evidence="4" id="KW-0496">Mitochondrion</keyword>
<comment type="caution">
    <text evidence="8">The sequence shown here is derived from an EMBL/GenBank/DDBJ whole genome shotgun (WGS) entry which is preliminary data.</text>
</comment>
<dbReference type="GO" id="GO:0006123">
    <property type="term" value="P:mitochondrial electron transport, cytochrome c to oxygen"/>
    <property type="evidence" value="ECO:0007669"/>
    <property type="project" value="TreeGrafter"/>
</dbReference>
<dbReference type="OrthoDB" id="1938138at2759"/>